<accession>A0A2N5TVK9</accession>
<sequence>MARPSTPDEIPTITNHHATPARLPPPPQIRQSARKKNPTITPGFISTQNDSRQTLTIPADVDNGQNETAQLRSSAINKTLSGKNSTQTNPSSSKETTSTPEAEAIYDIIQDSDNENKKAAARSLKSKADRKIAPRKDGTDSIHQDGVDYKGTIRPACPNRSRAIASGGKLPDTALQKAQYLSASDKNSGTAMSAYVTKGRFDNNTLNKLLAFWLIQHSLPWSRFEEKTLSIAFNYLNPHSKLHSRTWAATTAQNLYLDLQQAALRDIKASYHWKRKTTNSGSNNFTMTSELSSLIKQHNGTFWDHSAIKLSTTEGPALRRPEPFTTLETIEEEGDLLEDAANSETDNMSDCDSAVGSERGVAVDSNEPEKKKEKLIMYADKLQAPRQSNLNSSQNRAYKARKVINQLLENETKSSDGKKMFKGYELSSRKWDNIKVLNLVLKEFLELTKRILQKLKQSSKNGILEEMFDPMITVANKYKDLALKCKPILMATMLHPAWKLLLFLNKFQSHHAKAQKFLLAKFKERQALLKPPTPLPNKNSPTPNIIAEDDGYTYYAPNSGQDDDEDELARYHNSKLSLGIKGNVLMW</sequence>
<evidence type="ECO:0000256" key="1">
    <source>
        <dbReference type="SAM" id="MobiDB-lite"/>
    </source>
</evidence>
<dbReference type="PANTHER" id="PTHR47501">
    <property type="entry name" value="TRANSPOSASE-RELATED"/>
    <property type="match status" value="1"/>
</dbReference>
<feature type="region of interest" description="Disordered" evidence="1">
    <location>
        <begin position="122"/>
        <end position="152"/>
    </location>
</feature>
<organism evidence="2 3">
    <name type="scientific">Puccinia coronata f. sp. avenae</name>
    <dbReference type="NCBI Taxonomy" id="200324"/>
    <lineage>
        <taxon>Eukaryota</taxon>
        <taxon>Fungi</taxon>
        <taxon>Dikarya</taxon>
        <taxon>Basidiomycota</taxon>
        <taxon>Pucciniomycotina</taxon>
        <taxon>Pucciniomycetes</taxon>
        <taxon>Pucciniales</taxon>
        <taxon>Pucciniaceae</taxon>
        <taxon>Puccinia</taxon>
    </lineage>
</organism>
<evidence type="ECO:0000313" key="3">
    <source>
        <dbReference type="Proteomes" id="UP000235388"/>
    </source>
</evidence>
<dbReference type="EMBL" id="PGCJ01000407">
    <property type="protein sequence ID" value="PLW29527.1"/>
    <property type="molecule type" value="Genomic_DNA"/>
</dbReference>
<reference evidence="2 3" key="1">
    <citation type="submission" date="2017-11" db="EMBL/GenBank/DDBJ databases">
        <title>De novo assembly and phasing of dikaryotic genomes from two isolates of Puccinia coronata f. sp. avenae, the causal agent of oat crown rust.</title>
        <authorList>
            <person name="Miller M.E."/>
            <person name="Zhang Y."/>
            <person name="Omidvar V."/>
            <person name="Sperschneider J."/>
            <person name="Schwessinger B."/>
            <person name="Raley C."/>
            <person name="Palmer J.M."/>
            <person name="Garnica D."/>
            <person name="Upadhyaya N."/>
            <person name="Rathjen J."/>
            <person name="Taylor J.M."/>
            <person name="Park R.F."/>
            <person name="Dodds P.N."/>
            <person name="Hirsch C.D."/>
            <person name="Kianian S.F."/>
            <person name="Figueroa M."/>
        </authorList>
    </citation>
    <scope>NUCLEOTIDE SEQUENCE [LARGE SCALE GENOMIC DNA]</scope>
    <source>
        <strain evidence="2">12NC29</strain>
    </source>
</reference>
<protein>
    <submittedName>
        <fullName evidence="2">Uncharacterized protein</fullName>
    </submittedName>
</protein>
<keyword evidence="3" id="KW-1185">Reference proteome</keyword>
<dbReference type="Proteomes" id="UP000235388">
    <property type="component" value="Unassembled WGS sequence"/>
</dbReference>
<feature type="compositionally biased region" description="Low complexity" evidence="1">
    <location>
        <begin position="88"/>
        <end position="101"/>
    </location>
</feature>
<feature type="compositionally biased region" description="Polar residues" evidence="1">
    <location>
        <begin position="75"/>
        <end position="87"/>
    </location>
</feature>
<feature type="compositionally biased region" description="Basic and acidic residues" evidence="1">
    <location>
        <begin position="126"/>
        <end position="148"/>
    </location>
</feature>
<feature type="compositionally biased region" description="Polar residues" evidence="1">
    <location>
        <begin position="38"/>
        <end position="53"/>
    </location>
</feature>
<gene>
    <name evidence="2" type="ORF">PCANC_22668</name>
</gene>
<dbReference type="AlphaFoldDB" id="A0A2N5TVK9"/>
<comment type="caution">
    <text evidence="2">The sequence shown here is derived from an EMBL/GenBank/DDBJ whole genome shotgun (WGS) entry which is preliminary data.</text>
</comment>
<dbReference type="STRING" id="200324.A0A2N5TVK9"/>
<name>A0A2N5TVK9_9BASI</name>
<proteinExistence type="predicted"/>
<evidence type="ECO:0000313" key="2">
    <source>
        <dbReference type="EMBL" id="PLW29527.1"/>
    </source>
</evidence>
<feature type="region of interest" description="Disordered" evidence="1">
    <location>
        <begin position="343"/>
        <end position="369"/>
    </location>
</feature>
<dbReference type="PANTHER" id="PTHR47501:SF5">
    <property type="entry name" value="HAT C-TERMINAL DIMERISATION DOMAIN-CONTAINING PROTEIN"/>
    <property type="match status" value="1"/>
</dbReference>
<feature type="region of interest" description="Disordered" evidence="1">
    <location>
        <begin position="1"/>
        <end position="53"/>
    </location>
</feature>
<feature type="region of interest" description="Disordered" evidence="1">
    <location>
        <begin position="75"/>
        <end position="102"/>
    </location>
</feature>